<organism evidence="2 3">
    <name type="scientific">Streptomyces nigrescens</name>
    <dbReference type="NCBI Taxonomy" id="1920"/>
    <lineage>
        <taxon>Bacteria</taxon>
        <taxon>Bacillati</taxon>
        <taxon>Actinomycetota</taxon>
        <taxon>Actinomycetes</taxon>
        <taxon>Kitasatosporales</taxon>
        <taxon>Streptomycetaceae</taxon>
        <taxon>Streptomyces</taxon>
    </lineage>
</organism>
<evidence type="ECO:0000313" key="3">
    <source>
        <dbReference type="Proteomes" id="UP001210169"/>
    </source>
</evidence>
<dbReference type="Proteomes" id="UP001210169">
    <property type="component" value="Chromosome"/>
</dbReference>
<dbReference type="EMBL" id="CP114203">
    <property type="protein sequence ID" value="WAU05824.1"/>
    <property type="molecule type" value="Genomic_DNA"/>
</dbReference>
<dbReference type="GeneID" id="301333415"/>
<dbReference type="RefSeq" id="WP_277411819.1">
    <property type="nucleotide sequence ID" value="NZ_CP114203.1"/>
</dbReference>
<feature type="region of interest" description="Disordered" evidence="1">
    <location>
        <begin position="141"/>
        <end position="188"/>
    </location>
</feature>
<gene>
    <name evidence="2" type="ORF">STRNI_004252</name>
</gene>
<feature type="compositionally biased region" description="Basic and acidic residues" evidence="1">
    <location>
        <begin position="144"/>
        <end position="173"/>
    </location>
</feature>
<evidence type="ECO:0008006" key="4">
    <source>
        <dbReference type="Google" id="ProtNLM"/>
    </source>
</evidence>
<reference evidence="2 3" key="1">
    <citation type="submission" date="2022-12" db="EMBL/GenBank/DDBJ databases">
        <authorList>
            <person name="Ruckert C."/>
            <person name="Busche T."/>
            <person name="Kalinowski J."/>
            <person name="Wittmann C."/>
        </authorList>
    </citation>
    <scope>NUCLEOTIDE SEQUENCE [LARGE SCALE GENOMIC DNA]</scope>
    <source>
        <strain evidence="2 3">DSM 40276</strain>
    </source>
</reference>
<evidence type="ECO:0000313" key="2">
    <source>
        <dbReference type="EMBL" id="WAU05824.1"/>
    </source>
</evidence>
<evidence type="ECO:0000256" key="1">
    <source>
        <dbReference type="SAM" id="MobiDB-lite"/>
    </source>
</evidence>
<protein>
    <recommendedName>
        <fullName evidence="4">Tetratricopeptide repeat protein</fullName>
    </recommendedName>
</protein>
<dbReference type="SUPFAM" id="SSF48452">
    <property type="entry name" value="TPR-like"/>
    <property type="match status" value="1"/>
</dbReference>
<dbReference type="InterPro" id="IPR011990">
    <property type="entry name" value="TPR-like_helical_dom_sf"/>
</dbReference>
<name>A0ABY7J6Z5_STRNI</name>
<accession>A0ABY7J6Z5</accession>
<sequence>MDPELPVVRLCVAGMQAEAEGRAGAARTLFQQAWDSAADDYEACIAAHYLARYQNSPEETLRWNQECLDRADRVGDERVAGFYPSLHLNMGHACRQLGRPALAHTHFLRAAERVEQAPEGQYGDWNRIAIAAGLRDTAGAYEGSAREGSAHEDSAHEDSAHEDSAHESAREDSAGEDGAGAGGMPRSLDEAVDGRVRELVSRWCARGELMALGLALPAYLGYLGTAADRVRLRSALHMVHAARRLPADEQAELGAVIGSAALR</sequence>
<keyword evidence="3" id="KW-1185">Reference proteome</keyword>
<proteinExistence type="predicted"/>
<dbReference type="Gene3D" id="1.25.40.10">
    <property type="entry name" value="Tetratricopeptide repeat domain"/>
    <property type="match status" value="1"/>
</dbReference>